<dbReference type="InterPro" id="IPR005804">
    <property type="entry name" value="FA_desaturase_dom"/>
</dbReference>
<dbReference type="RefSeq" id="WP_258847470.1">
    <property type="nucleotide sequence ID" value="NZ_JANUGX010000030.1"/>
</dbReference>
<dbReference type="PANTHER" id="PTHR11351">
    <property type="entry name" value="ACYL-COA DESATURASE"/>
    <property type="match status" value="1"/>
</dbReference>
<dbReference type="EC" id="1.14.19.-" evidence="12"/>
<feature type="transmembrane region" description="Helical" evidence="10">
    <location>
        <begin position="149"/>
        <end position="169"/>
    </location>
</feature>
<comment type="similarity">
    <text evidence="2">Belongs to the fatty acid desaturase type 2 family.</text>
</comment>
<keyword evidence="8" id="KW-0443">Lipid metabolism</keyword>
<evidence type="ECO:0000256" key="8">
    <source>
        <dbReference type="ARBA" id="ARBA00023098"/>
    </source>
</evidence>
<feature type="domain" description="Fatty acid desaturase" evidence="11">
    <location>
        <begin position="11"/>
        <end position="209"/>
    </location>
</feature>
<dbReference type="Pfam" id="PF00487">
    <property type="entry name" value="FA_desaturase"/>
    <property type="match status" value="1"/>
</dbReference>
<feature type="transmembrane region" description="Helical" evidence="10">
    <location>
        <begin position="122"/>
        <end position="143"/>
    </location>
</feature>
<evidence type="ECO:0000313" key="12">
    <source>
        <dbReference type="EMBL" id="MCS0591701.1"/>
    </source>
</evidence>
<evidence type="ECO:0000256" key="4">
    <source>
        <dbReference type="ARBA" id="ARBA00022832"/>
    </source>
</evidence>
<evidence type="ECO:0000256" key="7">
    <source>
        <dbReference type="ARBA" id="ARBA00023004"/>
    </source>
</evidence>
<gene>
    <name evidence="12" type="ORF">NX782_21135</name>
</gene>
<protein>
    <submittedName>
        <fullName evidence="12">Fatty acid desaturase</fullName>
        <ecNumber evidence="12">1.14.19.-</ecNumber>
    </submittedName>
</protein>
<organism evidence="12 13">
    <name type="scientific">Massilia norwichensis</name>
    <dbReference type="NCBI Taxonomy" id="1442366"/>
    <lineage>
        <taxon>Bacteria</taxon>
        <taxon>Pseudomonadati</taxon>
        <taxon>Pseudomonadota</taxon>
        <taxon>Betaproteobacteria</taxon>
        <taxon>Burkholderiales</taxon>
        <taxon>Oxalobacteraceae</taxon>
        <taxon>Telluria group</taxon>
        <taxon>Massilia</taxon>
    </lineage>
</organism>
<evidence type="ECO:0000256" key="5">
    <source>
        <dbReference type="ARBA" id="ARBA00022989"/>
    </source>
</evidence>
<sequence>MAVSFALSIIASELYLHRSRSHRAITFHPVMCQFFRMWIFLTTFGMTTKAWVAVHRKHHAKTDTVDDPHSPVIHGLMTVLTKGVLLYRKAATDPQVIKTYGVGIHDDWMDTHLYTKHRFKGAWFFLLLEMALFGAEHGLYIWLFQLSVSPVWAAGFANGFFHVVGYRNFETREHSRNFFPIAILLCGAELHNNHHAYPASAKASMRWFEFDGGWLIIRVLAFFRLLTINRVETGVFETRDQSALSESGANA</sequence>
<evidence type="ECO:0000256" key="9">
    <source>
        <dbReference type="ARBA" id="ARBA00023136"/>
    </source>
</evidence>
<keyword evidence="7" id="KW-0408">Iron</keyword>
<evidence type="ECO:0000256" key="6">
    <source>
        <dbReference type="ARBA" id="ARBA00023002"/>
    </source>
</evidence>
<keyword evidence="5 10" id="KW-1133">Transmembrane helix</keyword>
<evidence type="ECO:0000313" key="13">
    <source>
        <dbReference type="Proteomes" id="UP001205560"/>
    </source>
</evidence>
<proteinExistence type="inferred from homology"/>
<reference evidence="12 13" key="1">
    <citation type="submission" date="2022-08" db="EMBL/GenBank/DDBJ databases">
        <title>Reclassification of Massilia species as members of the genera Telluria, Duganella, Pseudoduganella, Mokoshia gen. nov. and Zemynaea gen. nov. using orthogonal and non-orthogonal genome-based approaches.</title>
        <authorList>
            <person name="Bowman J.P."/>
        </authorList>
    </citation>
    <scope>NUCLEOTIDE SEQUENCE [LARGE SCALE GENOMIC DNA]</scope>
    <source>
        <strain evidence="12 13">LMG 28164</strain>
    </source>
</reference>
<dbReference type="EMBL" id="JANUGX010000030">
    <property type="protein sequence ID" value="MCS0591701.1"/>
    <property type="molecule type" value="Genomic_DNA"/>
</dbReference>
<evidence type="ECO:0000256" key="1">
    <source>
        <dbReference type="ARBA" id="ARBA00004141"/>
    </source>
</evidence>
<name>A0ABT2ABW9_9BURK</name>
<evidence type="ECO:0000256" key="2">
    <source>
        <dbReference type="ARBA" id="ARBA00008749"/>
    </source>
</evidence>
<comment type="subcellular location">
    <subcellularLocation>
        <location evidence="1">Membrane</location>
        <topology evidence="1">Multi-pass membrane protein</topology>
    </subcellularLocation>
</comment>
<evidence type="ECO:0000259" key="11">
    <source>
        <dbReference type="Pfam" id="PF00487"/>
    </source>
</evidence>
<accession>A0ABT2ABW9</accession>
<dbReference type="Proteomes" id="UP001205560">
    <property type="component" value="Unassembled WGS sequence"/>
</dbReference>
<keyword evidence="13" id="KW-1185">Reference proteome</keyword>
<feature type="transmembrane region" description="Helical" evidence="10">
    <location>
        <begin position="33"/>
        <end position="52"/>
    </location>
</feature>
<comment type="caution">
    <text evidence="12">The sequence shown here is derived from an EMBL/GenBank/DDBJ whole genome shotgun (WGS) entry which is preliminary data.</text>
</comment>
<dbReference type="InterPro" id="IPR015876">
    <property type="entry name" value="Acyl-CoA_DS"/>
</dbReference>
<evidence type="ECO:0000256" key="10">
    <source>
        <dbReference type="SAM" id="Phobius"/>
    </source>
</evidence>
<keyword evidence="3 10" id="KW-0812">Transmembrane</keyword>
<keyword evidence="4" id="KW-0276">Fatty acid metabolism</keyword>
<evidence type="ECO:0000256" key="3">
    <source>
        <dbReference type="ARBA" id="ARBA00022692"/>
    </source>
</evidence>
<dbReference type="GO" id="GO:0016491">
    <property type="term" value="F:oxidoreductase activity"/>
    <property type="evidence" value="ECO:0007669"/>
    <property type="project" value="UniProtKB-KW"/>
</dbReference>
<keyword evidence="9 10" id="KW-0472">Membrane</keyword>
<dbReference type="PANTHER" id="PTHR11351:SF33">
    <property type="entry name" value="DELTA-9 FATTY ACID DESATURASE, DESA"/>
    <property type="match status" value="1"/>
</dbReference>
<keyword evidence="6 12" id="KW-0560">Oxidoreductase</keyword>